<keyword evidence="2" id="KW-1185">Reference proteome</keyword>
<evidence type="ECO:0000313" key="1">
    <source>
        <dbReference type="EMBL" id="KAF2741922.1"/>
    </source>
</evidence>
<dbReference type="Pfam" id="PF12520">
    <property type="entry name" value="DUF3723"/>
    <property type="match status" value="1"/>
</dbReference>
<accession>A0A6A6UUE1</accession>
<dbReference type="OrthoDB" id="4227485at2759"/>
<dbReference type="Proteomes" id="UP000799440">
    <property type="component" value="Unassembled WGS sequence"/>
</dbReference>
<name>A0A6A6UUE1_9PLEO</name>
<feature type="non-terminal residue" evidence="1">
    <location>
        <position position="404"/>
    </location>
</feature>
<dbReference type="AlphaFoldDB" id="A0A6A6UUE1"/>
<gene>
    <name evidence="1" type="ORF">M011DRAFT_375132</name>
</gene>
<feature type="non-terminal residue" evidence="1">
    <location>
        <position position="1"/>
    </location>
</feature>
<proteinExistence type="predicted"/>
<dbReference type="InterPro" id="IPR022198">
    <property type="entry name" value="DUF3723"/>
</dbReference>
<evidence type="ECO:0000313" key="2">
    <source>
        <dbReference type="Proteomes" id="UP000799440"/>
    </source>
</evidence>
<organism evidence="1 2">
    <name type="scientific">Sporormia fimetaria CBS 119925</name>
    <dbReference type="NCBI Taxonomy" id="1340428"/>
    <lineage>
        <taxon>Eukaryota</taxon>
        <taxon>Fungi</taxon>
        <taxon>Dikarya</taxon>
        <taxon>Ascomycota</taxon>
        <taxon>Pezizomycotina</taxon>
        <taxon>Dothideomycetes</taxon>
        <taxon>Pleosporomycetidae</taxon>
        <taxon>Pleosporales</taxon>
        <taxon>Sporormiaceae</taxon>
        <taxon>Sporormia</taxon>
    </lineage>
</organism>
<protein>
    <submittedName>
        <fullName evidence="1">Uncharacterized protein</fullName>
    </submittedName>
</protein>
<sequence>TKFDMTAVKAAHLLGVARVSLEQLSFTAALSEAHRPESNKAIAKLLRVFQLEGCRRLEEENFVHARVGTEEFCLAVAAIGMSLEQFKASYQTYIADPGMIPTVDFSGKLLCFNGLHRIKAAEQFLDRNDRWWIVKLYASEDVSQAVARELQETFLHEQSYPDGIIFHKICLSRRESDRESERRWWARLTMTKQKDLKQLMKSASLMEAFDRLTPFPGLWTPIQLGTLHRLHGLKCPEELCYYLEHVYTVWSGLIPRELRRHVDANTVQKLELLAPGISTTDAGTVSQLMQKQGALFPAITDVESRDLIAERVLKTRCIIPSLRTFFENQKYLEPCCSILRALVGDELKKKSLWNAFSANFFQPDPFMIQYSEQSYSALNLPPRIQLELGYIQLWLFCLRHFPQM</sequence>
<reference evidence="1" key="1">
    <citation type="journal article" date="2020" name="Stud. Mycol.">
        <title>101 Dothideomycetes genomes: a test case for predicting lifestyles and emergence of pathogens.</title>
        <authorList>
            <person name="Haridas S."/>
            <person name="Albert R."/>
            <person name="Binder M."/>
            <person name="Bloem J."/>
            <person name="Labutti K."/>
            <person name="Salamov A."/>
            <person name="Andreopoulos B."/>
            <person name="Baker S."/>
            <person name="Barry K."/>
            <person name="Bills G."/>
            <person name="Bluhm B."/>
            <person name="Cannon C."/>
            <person name="Castanera R."/>
            <person name="Culley D."/>
            <person name="Daum C."/>
            <person name="Ezra D."/>
            <person name="Gonzalez J."/>
            <person name="Henrissat B."/>
            <person name="Kuo A."/>
            <person name="Liang C."/>
            <person name="Lipzen A."/>
            <person name="Lutzoni F."/>
            <person name="Magnuson J."/>
            <person name="Mondo S."/>
            <person name="Nolan M."/>
            <person name="Ohm R."/>
            <person name="Pangilinan J."/>
            <person name="Park H.-J."/>
            <person name="Ramirez L."/>
            <person name="Alfaro M."/>
            <person name="Sun H."/>
            <person name="Tritt A."/>
            <person name="Yoshinaga Y."/>
            <person name="Zwiers L.-H."/>
            <person name="Turgeon B."/>
            <person name="Goodwin S."/>
            <person name="Spatafora J."/>
            <person name="Crous P."/>
            <person name="Grigoriev I."/>
        </authorList>
    </citation>
    <scope>NUCLEOTIDE SEQUENCE</scope>
    <source>
        <strain evidence="1">CBS 119925</strain>
    </source>
</reference>
<dbReference type="EMBL" id="MU006619">
    <property type="protein sequence ID" value="KAF2741922.1"/>
    <property type="molecule type" value="Genomic_DNA"/>
</dbReference>